<name>A0A9W9Z5V6_9CNID</name>
<protein>
    <submittedName>
        <fullName evidence="2">Dehydrogenase reductase SDR member</fullName>
    </submittedName>
</protein>
<proteinExistence type="predicted"/>
<evidence type="ECO:0000313" key="2">
    <source>
        <dbReference type="EMBL" id="KAJ7374944.1"/>
    </source>
</evidence>
<dbReference type="Proteomes" id="UP001163046">
    <property type="component" value="Unassembled WGS sequence"/>
</dbReference>
<keyword evidence="1" id="KW-0560">Oxidoreductase</keyword>
<dbReference type="Gene3D" id="3.40.50.720">
    <property type="entry name" value="NAD(P)-binding Rossmann-like Domain"/>
    <property type="match status" value="2"/>
</dbReference>
<dbReference type="PANTHER" id="PTHR44147:SF2">
    <property type="entry name" value="DEHYDROGENASE_REDUCTASE SDR FAMILY MEMBER 1"/>
    <property type="match status" value="1"/>
</dbReference>
<organism evidence="2 3">
    <name type="scientific">Desmophyllum pertusum</name>
    <dbReference type="NCBI Taxonomy" id="174260"/>
    <lineage>
        <taxon>Eukaryota</taxon>
        <taxon>Metazoa</taxon>
        <taxon>Cnidaria</taxon>
        <taxon>Anthozoa</taxon>
        <taxon>Hexacorallia</taxon>
        <taxon>Scleractinia</taxon>
        <taxon>Caryophylliina</taxon>
        <taxon>Caryophylliidae</taxon>
        <taxon>Desmophyllum</taxon>
    </lineage>
</organism>
<dbReference type="SUPFAM" id="SSF51735">
    <property type="entry name" value="NAD(P)-binding Rossmann-fold domains"/>
    <property type="match status" value="1"/>
</dbReference>
<dbReference type="OrthoDB" id="5956168at2759"/>
<dbReference type="InterPro" id="IPR036291">
    <property type="entry name" value="NAD(P)-bd_dom_sf"/>
</dbReference>
<gene>
    <name evidence="2" type="primary">DHRS1_1</name>
    <name evidence="2" type="ORF">OS493_005304</name>
</gene>
<evidence type="ECO:0000313" key="3">
    <source>
        <dbReference type="Proteomes" id="UP001163046"/>
    </source>
</evidence>
<keyword evidence="3" id="KW-1185">Reference proteome</keyword>
<dbReference type="AlphaFoldDB" id="A0A9W9Z5V6"/>
<dbReference type="Pfam" id="PF00106">
    <property type="entry name" value="adh_short"/>
    <property type="match status" value="2"/>
</dbReference>
<dbReference type="PRINTS" id="PR00081">
    <property type="entry name" value="GDHRDH"/>
</dbReference>
<sequence>MASELPSLTGKVCIVTGASRGIGKGIALILAKAGATVYITGRTLDTTDGKPGSLKQTAEEAIFDNAGIPFYEQPVNMWDEINDVGLRSNYVAAWYASKMMVPAKQGLIVNLSSPGGLRYLFNVAYGVGKAATDRMAADMAVELRKQNVACVSLWPGAVKTELVEDLVFGKGEKTGKAAKAFKDPEDVTFSGKAVACLAADPDVMKKSGRILIVAELAREYGFKDVGGVQPLSFRQAKYLVQRTYPSMAWMMPEFVYVPSWLVAAATHKL</sequence>
<dbReference type="InterPro" id="IPR002347">
    <property type="entry name" value="SDR_fam"/>
</dbReference>
<comment type="caution">
    <text evidence="2">The sequence shown here is derived from an EMBL/GenBank/DDBJ whole genome shotgun (WGS) entry which is preliminary data.</text>
</comment>
<dbReference type="InterPro" id="IPR020904">
    <property type="entry name" value="Sc_DH/Rdtase_CS"/>
</dbReference>
<dbReference type="PANTHER" id="PTHR44147">
    <property type="entry name" value="DEHYDROGENASE/REDUCTASE SDR FAMILY MEMBER 1"/>
    <property type="match status" value="1"/>
</dbReference>
<dbReference type="EMBL" id="MU826827">
    <property type="protein sequence ID" value="KAJ7374944.1"/>
    <property type="molecule type" value="Genomic_DNA"/>
</dbReference>
<reference evidence="2" key="1">
    <citation type="submission" date="2023-01" db="EMBL/GenBank/DDBJ databases">
        <title>Genome assembly of the deep-sea coral Lophelia pertusa.</title>
        <authorList>
            <person name="Herrera S."/>
            <person name="Cordes E."/>
        </authorList>
    </citation>
    <scope>NUCLEOTIDE SEQUENCE</scope>
    <source>
        <strain evidence="2">USNM1676648</strain>
        <tissue evidence="2">Polyp</tissue>
    </source>
</reference>
<accession>A0A9W9Z5V6</accession>
<dbReference type="GO" id="GO:0016491">
    <property type="term" value="F:oxidoreductase activity"/>
    <property type="evidence" value="ECO:0007669"/>
    <property type="project" value="UniProtKB-KW"/>
</dbReference>
<evidence type="ECO:0000256" key="1">
    <source>
        <dbReference type="ARBA" id="ARBA00023002"/>
    </source>
</evidence>
<dbReference type="PROSITE" id="PS00061">
    <property type="entry name" value="ADH_SHORT"/>
    <property type="match status" value="1"/>
</dbReference>